<evidence type="ECO:0000313" key="4">
    <source>
        <dbReference type="Proteomes" id="UP000092612"/>
    </source>
</evidence>
<proteinExistence type="predicted"/>
<gene>
    <name evidence="3" type="ORF">LPB301_00420</name>
</gene>
<accession>A0A1B8U7C8</accession>
<keyword evidence="1" id="KW-0472">Membrane</keyword>
<feature type="transmembrane region" description="Helical" evidence="1">
    <location>
        <begin position="45"/>
        <end position="63"/>
    </location>
</feature>
<keyword evidence="1" id="KW-1133">Transmembrane helix</keyword>
<keyword evidence="4" id="KW-1185">Reference proteome</keyword>
<dbReference type="STRING" id="996801.BW723_09080"/>
<dbReference type="InterPro" id="IPR006976">
    <property type="entry name" value="VanZ-like"/>
</dbReference>
<dbReference type="PANTHER" id="PTHR28008:SF1">
    <property type="entry name" value="DOMAIN PROTEIN, PUTATIVE (AFU_ORTHOLOGUE AFUA_3G10980)-RELATED"/>
    <property type="match status" value="1"/>
</dbReference>
<feature type="transmembrane region" description="Helical" evidence="1">
    <location>
        <begin position="70"/>
        <end position="89"/>
    </location>
</feature>
<dbReference type="Proteomes" id="UP000092612">
    <property type="component" value="Unassembled WGS sequence"/>
</dbReference>
<dbReference type="NCBIfam" id="NF037970">
    <property type="entry name" value="vanZ_1"/>
    <property type="match status" value="1"/>
</dbReference>
<evidence type="ECO:0000256" key="1">
    <source>
        <dbReference type="SAM" id="Phobius"/>
    </source>
</evidence>
<dbReference type="EMBL" id="LSFL01000001">
    <property type="protein sequence ID" value="OBY67796.1"/>
    <property type="molecule type" value="Genomic_DNA"/>
</dbReference>
<feature type="transmembrane region" description="Helical" evidence="1">
    <location>
        <begin position="12"/>
        <end position="33"/>
    </location>
</feature>
<feature type="transmembrane region" description="Helical" evidence="1">
    <location>
        <begin position="101"/>
        <end position="119"/>
    </location>
</feature>
<dbReference type="Pfam" id="PF04892">
    <property type="entry name" value="VanZ"/>
    <property type="match status" value="1"/>
</dbReference>
<organism evidence="3 4">
    <name type="scientific">Polaribacter reichenbachii</name>
    <dbReference type="NCBI Taxonomy" id="996801"/>
    <lineage>
        <taxon>Bacteria</taxon>
        <taxon>Pseudomonadati</taxon>
        <taxon>Bacteroidota</taxon>
        <taxon>Flavobacteriia</taxon>
        <taxon>Flavobacteriales</taxon>
        <taxon>Flavobacteriaceae</taxon>
    </lineage>
</organism>
<evidence type="ECO:0000259" key="2">
    <source>
        <dbReference type="Pfam" id="PF04892"/>
    </source>
</evidence>
<evidence type="ECO:0000313" key="3">
    <source>
        <dbReference type="EMBL" id="OBY67796.1"/>
    </source>
</evidence>
<comment type="caution">
    <text evidence="3">The sequence shown here is derived from an EMBL/GenBank/DDBJ whole genome shotgun (WGS) entry which is preliminary data.</text>
</comment>
<feature type="domain" description="VanZ-like" evidence="2">
    <location>
        <begin position="46"/>
        <end position="118"/>
    </location>
</feature>
<dbReference type="AlphaFoldDB" id="A0A1B8U7C8"/>
<keyword evidence="1" id="KW-0812">Transmembrane</keyword>
<sequence length="125" mass="14055">MLKRIKKLLLDNLIIVAIGTTIAIVCLSLIKLSGTGVEIKNIDKAFHSIAYFTLTAAWLFSFYKKPEKKYLIAISCIIFGIIIEVLQASLTVYRTGDFIDVLANSFGVILALIIFNLFLKKKWIN</sequence>
<dbReference type="RefSeq" id="WP_068355692.1">
    <property type="nucleotide sequence ID" value="NZ_CP019337.1"/>
</dbReference>
<dbReference type="OrthoDB" id="5472246at2"/>
<dbReference type="PANTHER" id="PTHR28008">
    <property type="entry name" value="DOMAIN PROTEIN, PUTATIVE (AFU_ORTHOLOGUE AFUA_3G10980)-RELATED"/>
    <property type="match status" value="1"/>
</dbReference>
<protein>
    <recommendedName>
        <fullName evidence="2">VanZ-like domain-containing protein</fullName>
    </recommendedName>
</protein>
<dbReference type="KEGG" id="prn:BW723_09080"/>
<name>A0A1B8U7C8_9FLAO</name>
<reference evidence="4" key="1">
    <citation type="submission" date="2016-02" db="EMBL/GenBank/DDBJ databases">
        <title>Paenibacillus sp. LPB0068, isolated from Crassostrea gigas.</title>
        <authorList>
            <person name="Shin S.-K."/>
            <person name="Yi H."/>
        </authorList>
    </citation>
    <scope>NUCLEOTIDE SEQUENCE [LARGE SCALE GENOMIC DNA]</scope>
    <source>
        <strain evidence="4">KCTC 23969</strain>
    </source>
</reference>